<organism evidence="1">
    <name type="scientific">Anguilla anguilla</name>
    <name type="common">European freshwater eel</name>
    <name type="synonym">Muraena anguilla</name>
    <dbReference type="NCBI Taxonomy" id="7936"/>
    <lineage>
        <taxon>Eukaryota</taxon>
        <taxon>Metazoa</taxon>
        <taxon>Chordata</taxon>
        <taxon>Craniata</taxon>
        <taxon>Vertebrata</taxon>
        <taxon>Euteleostomi</taxon>
        <taxon>Actinopterygii</taxon>
        <taxon>Neopterygii</taxon>
        <taxon>Teleostei</taxon>
        <taxon>Anguilliformes</taxon>
        <taxon>Anguillidae</taxon>
        <taxon>Anguilla</taxon>
    </lineage>
</organism>
<reference evidence="1" key="2">
    <citation type="journal article" date="2015" name="Fish Shellfish Immunol.">
        <title>Early steps in the European eel (Anguilla anguilla)-Vibrio vulnificus interaction in the gills: Role of the RtxA13 toxin.</title>
        <authorList>
            <person name="Callol A."/>
            <person name="Pajuelo D."/>
            <person name="Ebbesson L."/>
            <person name="Teles M."/>
            <person name="MacKenzie S."/>
            <person name="Amaro C."/>
        </authorList>
    </citation>
    <scope>NUCLEOTIDE SEQUENCE</scope>
</reference>
<proteinExistence type="predicted"/>
<dbReference type="AlphaFoldDB" id="A0A0E9UUX0"/>
<reference evidence="1" key="1">
    <citation type="submission" date="2014-11" db="EMBL/GenBank/DDBJ databases">
        <authorList>
            <person name="Amaro Gonzalez C."/>
        </authorList>
    </citation>
    <scope>NUCLEOTIDE SEQUENCE</scope>
</reference>
<evidence type="ECO:0000313" key="1">
    <source>
        <dbReference type="EMBL" id="JAH69612.1"/>
    </source>
</evidence>
<name>A0A0E9UUX0_ANGAN</name>
<sequence length="25" mass="2843">MDVTRAIPSPRTVLDRVPCTVKKFL</sequence>
<dbReference type="EMBL" id="GBXM01038965">
    <property type="protein sequence ID" value="JAH69612.1"/>
    <property type="molecule type" value="Transcribed_RNA"/>
</dbReference>
<accession>A0A0E9UUX0</accession>
<protein>
    <submittedName>
        <fullName evidence="1">Uncharacterized protein</fullName>
    </submittedName>
</protein>